<evidence type="ECO:0000313" key="3">
    <source>
        <dbReference type="Proteomes" id="UP000752171"/>
    </source>
</evidence>
<protein>
    <submittedName>
        <fullName evidence="2">Uncharacterized protein</fullName>
    </submittedName>
</protein>
<evidence type="ECO:0000313" key="2">
    <source>
        <dbReference type="EMBL" id="KAG9264420.1"/>
    </source>
</evidence>
<proteinExistence type="predicted"/>
<dbReference type="AlphaFoldDB" id="A0A8T2KY43"/>
<gene>
    <name evidence="2" type="ORF">AMEX_G22688</name>
</gene>
<feature type="compositionally biased region" description="Polar residues" evidence="1">
    <location>
        <begin position="1"/>
        <end position="18"/>
    </location>
</feature>
<dbReference type="EMBL" id="JAICCE010000019">
    <property type="protein sequence ID" value="KAG9264420.1"/>
    <property type="molecule type" value="Genomic_DNA"/>
</dbReference>
<organism evidence="2 3">
    <name type="scientific">Astyanax mexicanus</name>
    <name type="common">Blind cave fish</name>
    <name type="synonym">Astyanax fasciatus mexicanus</name>
    <dbReference type="NCBI Taxonomy" id="7994"/>
    <lineage>
        <taxon>Eukaryota</taxon>
        <taxon>Metazoa</taxon>
        <taxon>Chordata</taxon>
        <taxon>Craniata</taxon>
        <taxon>Vertebrata</taxon>
        <taxon>Euteleostomi</taxon>
        <taxon>Actinopterygii</taxon>
        <taxon>Neopterygii</taxon>
        <taxon>Teleostei</taxon>
        <taxon>Ostariophysi</taxon>
        <taxon>Characiformes</taxon>
        <taxon>Characoidei</taxon>
        <taxon>Acestrorhamphidae</taxon>
        <taxon>Acestrorhamphinae</taxon>
        <taxon>Astyanax</taxon>
    </lineage>
</organism>
<evidence type="ECO:0000256" key="1">
    <source>
        <dbReference type="SAM" id="MobiDB-lite"/>
    </source>
</evidence>
<sequence>MWKSWQKTPPVSSLSPHTHTPCCLLSCERLQRRAPAVCSVSLCVASKPAVSFVKNPHLCSEDISVSFGVFF</sequence>
<dbReference type="Proteomes" id="UP000752171">
    <property type="component" value="Unassembled WGS sequence"/>
</dbReference>
<feature type="region of interest" description="Disordered" evidence="1">
    <location>
        <begin position="1"/>
        <end position="20"/>
    </location>
</feature>
<comment type="caution">
    <text evidence="2">The sequence shown here is derived from an EMBL/GenBank/DDBJ whole genome shotgun (WGS) entry which is preliminary data.</text>
</comment>
<accession>A0A8T2KY43</accession>
<name>A0A8T2KY43_ASTMX</name>
<reference evidence="2 3" key="1">
    <citation type="submission" date="2021-07" db="EMBL/GenBank/DDBJ databases">
        <authorList>
            <person name="Imarazene B."/>
            <person name="Zahm M."/>
            <person name="Klopp C."/>
            <person name="Cabau C."/>
            <person name="Beille S."/>
            <person name="Jouanno E."/>
            <person name="Castinel A."/>
            <person name="Lluch J."/>
            <person name="Gil L."/>
            <person name="Kuchtly C."/>
            <person name="Lopez Roques C."/>
            <person name="Donnadieu C."/>
            <person name="Parrinello H."/>
            <person name="Journot L."/>
            <person name="Du K."/>
            <person name="Schartl M."/>
            <person name="Retaux S."/>
            <person name="Guiguen Y."/>
        </authorList>
    </citation>
    <scope>NUCLEOTIDE SEQUENCE [LARGE SCALE GENOMIC DNA]</scope>
    <source>
        <strain evidence="2">Pach_M1</strain>
        <tissue evidence="2">Testis</tissue>
    </source>
</reference>